<reference evidence="1" key="1">
    <citation type="submission" date="2014-11" db="EMBL/GenBank/DDBJ databases">
        <authorList>
            <person name="Amaro Gonzalez C."/>
        </authorList>
    </citation>
    <scope>NUCLEOTIDE SEQUENCE</scope>
</reference>
<protein>
    <submittedName>
        <fullName evidence="1">Uncharacterized protein</fullName>
    </submittedName>
</protein>
<organism evidence="1">
    <name type="scientific">Anguilla anguilla</name>
    <name type="common">European freshwater eel</name>
    <name type="synonym">Muraena anguilla</name>
    <dbReference type="NCBI Taxonomy" id="7936"/>
    <lineage>
        <taxon>Eukaryota</taxon>
        <taxon>Metazoa</taxon>
        <taxon>Chordata</taxon>
        <taxon>Craniata</taxon>
        <taxon>Vertebrata</taxon>
        <taxon>Euteleostomi</taxon>
        <taxon>Actinopterygii</taxon>
        <taxon>Neopterygii</taxon>
        <taxon>Teleostei</taxon>
        <taxon>Anguilliformes</taxon>
        <taxon>Anguillidae</taxon>
        <taxon>Anguilla</taxon>
    </lineage>
</organism>
<sequence>MRSLKSVHLHALLILLVAPLHSSLFRFYLINKLNCYSFLAKTECAVSLLLPWVSAEQIIIKP</sequence>
<dbReference type="AlphaFoldDB" id="A0A0E9UME5"/>
<proteinExistence type="predicted"/>
<accession>A0A0E9UME5</accession>
<dbReference type="EMBL" id="GBXM01041615">
    <property type="protein sequence ID" value="JAH66962.1"/>
    <property type="molecule type" value="Transcribed_RNA"/>
</dbReference>
<evidence type="ECO:0000313" key="1">
    <source>
        <dbReference type="EMBL" id="JAH66962.1"/>
    </source>
</evidence>
<name>A0A0E9UME5_ANGAN</name>
<reference evidence="1" key="2">
    <citation type="journal article" date="2015" name="Fish Shellfish Immunol.">
        <title>Early steps in the European eel (Anguilla anguilla)-Vibrio vulnificus interaction in the gills: Role of the RtxA13 toxin.</title>
        <authorList>
            <person name="Callol A."/>
            <person name="Pajuelo D."/>
            <person name="Ebbesson L."/>
            <person name="Teles M."/>
            <person name="MacKenzie S."/>
            <person name="Amaro C."/>
        </authorList>
    </citation>
    <scope>NUCLEOTIDE SEQUENCE</scope>
</reference>